<accession>A0ABT2HY30</accession>
<evidence type="ECO:0000313" key="3">
    <source>
        <dbReference type="Proteomes" id="UP001525379"/>
    </source>
</evidence>
<dbReference type="Proteomes" id="UP001525379">
    <property type="component" value="Unassembled WGS sequence"/>
</dbReference>
<feature type="transmembrane region" description="Helical" evidence="1">
    <location>
        <begin position="67"/>
        <end position="84"/>
    </location>
</feature>
<organism evidence="2 3">
    <name type="scientific">Pseudoclavibacter albus</name>
    <dbReference type="NCBI Taxonomy" id="272241"/>
    <lineage>
        <taxon>Bacteria</taxon>
        <taxon>Bacillati</taxon>
        <taxon>Actinomycetota</taxon>
        <taxon>Actinomycetes</taxon>
        <taxon>Micrococcales</taxon>
        <taxon>Microbacteriaceae</taxon>
        <taxon>Pseudoclavibacter</taxon>
    </lineage>
</organism>
<evidence type="ECO:0000313" key="2">
    <source>
        <dbReference type="EMBL" id="MCT2043223.1"/>
    </source>
</evidence>
<feature type="transmembrane region" description="Helical" evidence="1">
    <location>
        <begin position="31"/>
        <end position="55"/>
    </location>
</feature>
<evidence type="ECO:0000256" key="1">
    <source>
        <dbReference type="SAM" id="Phobius"/>
    </source>
</evidence>
<keyword evidence="1" id="KW-0812">Transmembrane</keyword>
<gene>
    <name evidence="2" type="ORF">M3D15_07755</name>
</gene>
<dbReference type="EMBL" id="JALXSQ010000030">
    <property type="protein sequence ID" value="MCT2043223.1"/>
    <property type="molecule type" value="Genomic_DNA"/>
</dbReference>
<proteinExistence type="predicted"/>
<keyword evidence="3" id="KW-1185">Reference proteome</keyword>
<dbReference type="RefSeq" id="WP_260104455.1">
    <property type="nucleotide sequence ID" value="NZ_JALXSQ010000030.1"/>
</dbReference>
<keyword evidence="1" id="KW-0472">Membrane</keyword>
<protein>
    <submittedName>
        <fullName evidence="2">Uncharacterized protein</fullName>
    </submittedName>
</protein>
<reference evidence="2 3" key="1">
    <citation type="submission" date="2022-04" db="EMBL/GenBank/DDBJ databases">
        <title>Human microbiome associated bacterial genomes.</title>
        <authorList>
            <person name="Sandstrom S."/>
            <person name="Salamzade R."/>
            <person name="Kalan L.R."/>
        </authorList>
    </citation>
    <scope>NUCLEOTIDE SEQUENCE [LARGE SCALE GENOMIC DNA]</scope>
    <source>
        <strain evidence="3">p3-SID1799</strain>
    </source>
</reference>
<name>A0ABT2HY30_9MICO</name>
<keyword evidence="1" id="KW-1133">Transmembrane helix</keyword>
<feature type="transmembrane region" description="Helical" evidence="1">
    <location>
        <begin position="270"/>
        <end position="291"/>
    </location>
</feature>
<sequence length="400" mass="44396">MTQSSELVVRLKQPSWGGPSLAPRPRRALRVAFAALLGVLVLIVALAVTLVVVIVMSADPGAHLSKVFGLLPLAILGFLVARAAQFQYRRLRFLPGDPVPILPDRAFTITGGWIEFPGSFWSAPEHWPLDQTTVHVQQNARAGRVTFGSSALAQLATSATRLELTCPGQKTKTFVSGALLESPQDVADRVDAYRRGDEVVSDPMQPCDARFDDQGRYRVWYSHALIYDDTTALSSLLRLFLWCAFAGALTLALGMMLVAFLALAQFEADGGASLAIALGFAAFGFVMAAAFRTQLNRYHPSSRVRQQPRSARWAFMVDDEAVTIAQLERRDSQRVPLQDISVQTQPGRWQLLHGRTSRERLILQRDGAAFATWPAWQLNEPLPQILEELQRRGVRVERRR</sequence>
<comment type="caution">
    <text evidence="2">The sequence shown here is derived from an EMBL/GenBank/DDBJ whole genome shotgun (WGS) entry which is preliminary data.</text>
</comment>
<feature type="transmembrane region" description="Helical" evidence="1">
    <location>
        <begin position="239"/>
        <end position="264"/>
    </location>
</feature>